<sequence length="598" mass="65942">MARKEDFRVRPGRIQSKGSSARPRTFLAQVLHASRRAGGGAGSSPGKGKGGRPRSGPSTFGRGHSRFGKSRLFDAHRRVTVKARVVRQSGRGARPGSLADHLAYLRRDGVARNGEKAHLFGPDGQEVDAQDFAARCKDDRHHFRFIVSPEDAPEMADLDGFTRDLVRQMEADLGTRLDWAAVSHWNTDNPHVHLIVRGVDQTGADLVIAPDYISHGLRSRAEDLVSLELGPRAEHDIQAALHRDVTAERWTRLDADLQRHADDLGIVDLRPDAGGVHDLGQNAAHRALLTGRAQTLERMGLAIPEGPGRWSLAPGMADTLREMGVRGDIIKTMHRAMTGRDHERAISAGDYVIADRDHPTALKGRLLERGLHNELTGEAYAVIDATDGRVHHVRFPGVDAFRDAPPDGGIVEIRTATGRTSGRDYLVLSARSDLDLAAQVKAPGATWLDHRLVERQPMDLARTGFGAEVRQAMQERTRHLADRGLASFQHDGSARYQRNLLATLRQQELDQAGAKLAKENGLTYERSIPGHFVTGQYVKRLNLSSGRFAMIDNGLGFQLVPWAPSLEKQHDRYVDGVAHDEGGVDWRHDRKRDLGISM</sequence>
<evidence type="ECO:0000313" key="3">
    <source>
        <dbReference type="Proteomes" id="UP000637769"/>
    </source>
</evidence>
<dbReference type="RefSeq" id="WP_188426575.1">
    <property type="nucleotide sequence ID" value="NZ_BMCH01000005.1"/>
</dbReference>
<reference evidence="3" key="1">
    <citation type="journal article" date="2019" name="Int. J. Syst. Evol. Microbiol.">
        <title>The Global Catalogue of Microorganisms (GCM) 10K type strain sequencing project: providing services to taxonomists for standard genome sequencing and annotation.</title>
        <authorList>
            <consortium name="The Broad Institute Genomics Platform"/>
            <consortium name="The Broad Institute Genome Sequencing Center for Infectious Disease"/>
            <person name="Wu L."/>
            <person name="Ma J."/>
        </authorList>
    </citation>
    <scope>NUCLEOTIDE SEQUENCE [LARGE SCALE GENOMIC DNA]</scope>
    <source>
        <strain evidence="3">CCM 7132</strain>
    </source>
</reference>
<dbReference type="EMBL" id="BMCH01000005">
    <property type="protein sequence ID" value="GGC33883.1"/>
    <property type="molecule type" value="Genomic_DNA"/>
</dbReference>
<dbReference type="InterPro" id="IPR021795">
    <property type="entry name" value="DUF3363"/>
</dbReference>
<feature type="region of interest" description="Disordered" evidence="1">
    <location>
        <begin position="1"/>
        <end position="67"/>
    </location>
</feature>
<evidence type="ECO:0000256" key="1">
    <source>
        <dbReference type="SAM" id="MobiDB-lite"/>
    </source>
</evidence>
<dbReference type="Pfam" id="PF11843">
    <property type="entry name" value="DUF3363"/>
    <property type="match status" value="2"/>
</dbReference>
<comment type="caution">
    <text evidence="2">The sequence shown here is derived from an EMBL/GenBank/DDBJ whole genome shotgun (WGS) entry which is preliminary data.</text>
</comment>
<gene>
    <name evidence="2" type="ORF">GCM10007207_19270</name>
</gene>
<proteinExistence type="predicted"/>
<evidence type="ECO:0000313" key="2">
    <source>
        <dbReference type="EMBL" id="GGC33883.1"/>
    </source>
</evidence>
<dbReference type="Proteomes" id="UP000637769">
    <property type="component" value="Unassembled WGS sequence"/>
</dbReference>
<accession>A0ABQ1M796</accession>
<keyword evidence="3" id="KW-1185">Reference proteome</keyword>
<feature type="compositionally biased region" description="Gly residues" evidence="1">
    <location>
        <begin position="37"/>
        <end position="48"/>
    </location>
</feature>
<protein>
    <submittedName>
        <fullName evidence="2">Type VI secretion protein</fullName>
    </submittedName>
</protein>
<name>A0ABQ1M796_9PROT</name>
<organism evidence="2 3">
    <name type="scientific">Asaia siamensis</name>
    <dbReference type="NCBI Taxonomy" id="110479"/>
    <lineage>
        <taxon>Bacteria</taxon>
        <taxon>Pseudomonadati</taxon>
        <taxon>Pseudomonadota</taxon>
        <taxon>Alphaproteobacteria</taxon>
        <taxon>Acetobacterales</taxon>
        <taxon>Acetobacteraceae</taxon>
        <taxon>Asaia</taxon>
    </lineage>
</organism>